<proteinExistence type="predicted"/>
<reference evidence="3" key="1">
    <citation type="journal article" date="2011" name="Science">
        <title>The plant cell wall-decomposing machinery underlies the functional diversity of forest fungi.</title>
        <authorList>
            <person name="Eastwood D.C."/>
            <person name="Floudas D."/>
            <person name="Binder M."/>
            <person name="Majcherczyk A."/>
            <person name="Schneider P."/>
            <person name="Aerts A."/>
            <person name="Asiegbu F.O."/>
            <person name="Baker S.E."/>
            <person name="Barry K."/>
            <person name="Bendiksby M."/>
            <person name="Blumentritt M."/>
            <person name="Coutinho P.M."/>
            <person name="Cullen D."/>
            <person name="de Vries R.P."/>
            <person name="Gathman A."/>
            <person name="Goodell B."/>
            <person name="Henrissat B."/>
            <person name="Ihrmark K."/>
            <person name="Kauserud H."/>
            <person name="Kohler A."/>
            <person name="LaButti K."/>
            <person name="Lapidus A."/>
            <person name="Lavin J.L."/>
            <person name="Lee Y.-H."/>
            <person name="Lindquist E."/>
            <person name="Lilly W."/>
            <person name="Lucas S."/>
            <person name="Morin E."/>
            <person name="Murat C."/>
            <person name="Oguiza J.A."/>
            <person name="Park J."/>
            <person name="Pisabarro A.G."/>
            <person name="Riley R."/>
            <person name="Rosling A."/>
            <person name="Salamov A."/>
            <person name="Schmidt O."/>
            <person name="Schmutz J."/>
            <person name="Skrede I."/>
            <person name="Stenlid J."/>
            <person name="Wiebenga A."/>
            <person name="Xie X."/>
            <person name="Kuees U."/>
            <person name="Hibbett D.S."/>
            <person name="Hoffmeister D."/>
            <person name="Hoegberg N."/>
            <person name="Martin F."/>
            <person name="Grigoriev I.V."/>
            <person name="Watkinson S.C."/>
        </authorList>
    </citation>
    <scope>NUCLEOTIDE SEQUENCE [LARGE SCALE GENOMIC DNA]</scope>
    <source>
        <strain evidence="3">strain S7.3</strain>
    </source>
</reference>
<evidence type="ECO:0000313" key="2">
    <source>
        <dbReference type="EMBL" id="EGO04205.1"/>
    </source>
</evidence>
<dbReference type="InParanoid" id="F8PF99"/>
<name>F8PF99_SERL3</name>
<evidence type="ECO:0000313" key="3">
    <source>
        <dbReference type="Proteomes" id="UP000008063"/>
    </source>
</evidence>
<keyword evidence="1" id="KW-1133">Transmembrane helix</keyword>
<dbReference type="Proteomes" id="UP000008063">
    <property type="component" value="Unassembled WGS sequence"/>
</dbReference>
<evidence type="ECO:0000256" key="1">
    <source>
        <dbReference type="SAM" id="Phobius"/>
    </source>
</evidence>
<sequence length="71" mass="8067">MIRIAGQWFGVLTAPLLLYYALVCLQLVLDVIPQSQFMQSSYLVGVTFVQPSASNIEDHVRRSPSWIAWLE</sequence>
<protein>
    <submittedName>
        <fullName evidence="2">Uncharacterized protein</fullName>
    </submittedName>
</protein>
<keyword evidence="1" id="KW-0472">Membrane</keyword>
<dbReference type="EMBL" id="GL945474">
    <property type="protein sequence ID" value="EGO04205.1"/>
    <property type="molecule type" value="Genomic_DNA"/>
</dbReference>
<keyword evidence="1" id="KW-0812">Transmembrane</keyword>
<feature type="transmembrane region" description="Helical" evidence="1">
    <location>
        <begin position="6"/>
        <end position="29"/>
    </location>
</feature>
<dbReference type="HOGENOM" id="CLU_2741585_0_0_1"/>
<dbReference type="AlphaFoldDB" id="F8PF99"/>
<gene>
    <name evidence="2" type="ORF">SERLA73DRAFT_173645</name>
</gene>
<keyword evidence="3" id="KW-1185">Reference proteome</keyword>
<accession>F8PF99</accession>
<organism evidence="3">
    <name type="scientific">Serpula lacrymans var. lacrymans (strain S7.3)</name>
    <name type="common">Dry rot fungus</name>
    <dbReference type="NCBI Taxonomy" id="936435"/>
    <lineage>
        <taxon>Eukaryota</taxon>
        <taxon>Fungi</taxon>
        <taxon>Dikarya</taxon>
        <taxon>Basidiomycota</taxon>
        <taxon>Agaricomycotina</taxon>
        <taxon>Agaricomycetes</taxon>
        <taxon>Agaricomycetidae</taxon>
        <taxon>Boletales</taxon>
        <taxon>Coniophorineae</taxon>
        <taxon>Serpulaceae</taxon>
        <taxon>Serpula</taxon>
    </lineage>
</organism>